<proteinExistence type="predicted"/>
<organism evidence="3 4">
    <name type="scientific">Candidatus Comchoanobacter bicostacola</name>
    <dbReference type="NCBI Taxonomy" id="2919598"/>
    <lineage>
        <taxon>Bacteria</taxon>
        <taxon>Pseudomonadati</taxon>
        <taxon>Pseudomonadota</taxon>
        <taxon>Gammaproteobacteria</taxon>
        <taxon>Candidatus Comchoanobacterales</taxon>
        <taxon>Candidatus Comchoanobacteraceae</taxon>
        <taxon>Candidatus Comchoanobacter</taxon>
    </lineage>
</organism>
<reference evidence="3 4" key="1">
    <citation type="journal article" date="2022" name="Nat. Microbiol.">
        <title>The microbiome of a bacterivorous marine choanoflagellate contains a resource-demanding obligate bacterial associate.</title>
        <authorList>
            <person name="Needham D.M."/>
            <person name="Poirier C."/>
            <person name="Bachy C."/>
            <person name="George E.E."/>
            <person name="Wilken S."/>
            <person name="Yung C.C.M."/>
            <person name="Limardo A.J."/>
            <person name="Morando M."/>
            <person name="Sudek L."/>
            <person name="Malmstrom R.R."/>
            <person name="Keeling P.J."/>
            <person name="Santoro A.E."/>
            <person name="Worden A.Z."/>
        </authorList>
    </citation>
    <scope>NUCLEOTIDE SEQUENCE [LARGE SCALE GENOMIC DNA]</scope>
    <source>
        <strain evidence="3 4">Comchoano-1</strain>
    </source>
</reference>
<keyword evidence="1" id="KW-0547">Nucleotide-binding</keyword>
<dbReference type="InterPro" id="IPR053269">
    <property type="entry name" value="Asp-Met_ligase"/>
</dbReference>
<dbReference type="InterPro" id="IPR011761">
    <property type="entry name" value="ATP-grasp"/>
</dbReference>
<evidence type="ECO:0000313" key="4">
    <source>
        <dbReference type="Proteomes" id="UP001055955"/>
    </source>
</evidence>
<dbReference type="PANTHER" id="PTHR37018">
    <property type="entry name" value="CULTURE SPECIFIC PROTEIN, PUTATIVE (AFU_ORTHOLOGUE AFUA_2G00130)-RELATED"/>
    <property type="match status" value="1"/>
</dbReference>
<dbReference type="Pfam" id="PF02655">
    <property type="entry name" value="ATP-grasp_3"/>
    <property type="match status" value="1"/>
</dbReference>
<dbReference type="Proteomes" id="UP001055955">
    <property type="component" value="Chromosome"/>
</dbReference>
<dbReference type="SUPFAM" id="SSF56059">
    <property type="entry name" value="Glutathione synthetase ATP-binding domain-like"/>
    <property type="match status" value="1"/>
</dbReference>
<accession>A0ABY5DMD6</accession>
<name>A0ABY5DMD6_9GAMM</name>
<evidence type="ECO:0000256" key="1">
    <source>
        <dbReference type="PROSITE-ProRule" id="PRU00409"/>
    </source>
</evidence>
<keyword evidence="1" id="KW-0067">ATP-binding</keyword>
<sequence>MHTYFYHNSKPYYQEHSDINSNARAKVKDFTLTALCLSKTQDIVQISPGKKSDYEWLKQHYKACGLSVSQNIFYADQQQTLPNGFELSNYSKKNDSFAAAYFDNKKNFLQFAKKHGVEHPNTTYYDCVTQIKCIDRPVMLKTNTSSAGSGNYYVQSLACLKSIPTHTPLHVQELIEDIQSSLSLQYEITSQGYTFIGATTMFINEDFSWAGCCPARIDKHTLTQYNHLVKGLYKQGLRGPLSLDLLQRDSGKFAVLECNPRFGGSTYPCMLAHRLNITQWVYRKFRVKTLKQIESVNKSHNIFYSPKTQKGIIVVHWETKKQDLDCNILIAGNHSEQREIIDILHKHQIRLL</sequence>
<evidence type="ECO:0000259" key="2">
    <source>
        <dbReference type="PROSITE" id="PS50975"/>
    </source>
</evidence>
<dbReference type="PROSITE" id="PS50975">
    <property type="entry name" value="ATP_GRASP"/>
    <property type="match status" value="1"/>
</dbReference>
<protein>
    <submittedName>
        <fullName evidence="3">ATP-grasp domain-containing protein</fullName>
    </submittedName>
</protein>
<dbReference type="EMBL" id="CP092900">
    <property type="protein sequence ID" value="UTC24992.1"/>
    <property type="molecule type" value="Genomic_DNA"/>
</dbReference>
<feature type="domain" description="ATP-grasp" evidence="2">
    <location>
        <begin position="109"/>
        <end position="286"/>
    </location>
</feature>
<keyword evidence="4" id="KW-1185">Reference proteome</keyword>
<dbReference type="RefSeq" id="WP_258568781.1">
    <property type="nucleotide sequence ID" value="NZ_CP092900.1"/>
</dbReference>
<dbReference type="PANTHER" id="PTHR37018:SF1">
    <property type="entry name" value="CULTURE SPECIFIC PROTEIN, PUTATIVE (AFU_ORTHOLOGUE AFUA_2G00130)-RELATED"/>
    <property type="match status" value="1"/>
</dbReference>
<dbReference type="InterPro" id="IPR003806">
    <property type="entry name" value="ATP-grasp_PylC-type"/>
</dbReference>
<dbReference type="Gene3D" id="3.30.470.20">
    <property type="entry name" value="ATP-grasp fold, B domain"/>
    <property type="match status" value="1"/>
</dbReference>
<evidence type="ECO:0000313" key="3">
    <source>
        <dbReference type="EMBL" id="UTC24992.1"/>
    </source>
</evidence>
<gene>
    <name evidence="3" type="ORF">MMH89_02385</name>
</gene>